<keyword evidence="2" id="KW-0472">Membrane</keyword>
<dbReference type="InterPro" id="IPR027417">
    <property type="entry name" value="P-loop_NTPase"/>
</dbReference>
<comment type="similarity">
    <text evidence="1">Belongs to the AAA ATPase family.</text>
</comment>
<dbReference type="InterPro" id="IPR003593">
    <property type="entry name" value="AAA+_ATPase"/>
</dbReference>
<dbReference type="PANTHER" id="PTHR23077">
    <property type="entry name" value="AAA-FAMILY ATPASE"/>
    <property type="match status" value="1"/>
</dbReference>
<keyword evidence="2" id="KW-1133">Transmembrane helix</keyword>
<protein>
    <submittedName>
        <fullName evidence="4">ATPase family gene 2 protein</fullName>
    </submittedName>
</protein>
<evidence type="ECO:0000256" key="2">
    <source>
        <dbReference type="SAM" id="Phobius"/>
    </source>
</evidence>
<dbReference type="STRING" id="6185.A0A094ZY04"/>
<dbReference type="SMART" id="SM00382">
    <property type="entry name" value="AAA"/>
    <property type="match status" value="1"/>
</dbReference>
<dbReference type="GO" id="GO:0005524">
    <property type="term" value="F:ATP binding"/>
    <property type="evidence" value="ECO:0007669"/>
    <property type="project" value="UniProtKB-KW"/>
</dbReference>
<reference evidence="4" key="1">
    <citation type="journal article" date="2012" name="Nat. Genet.">
        <title>Whole-genome sequence of Schistosoma haematobium.</title>
        <authorList>
            <person name="Young N.D."/>
            <person name="Jex A.R."/>
            <person name="Li B."/>
            <person name="Liu S."/>
            <person name="Yang L."/>
            <person name="Xiong Z."/>
            <person name="Li Y."/>
            <person name="Cantacessi C."/>
            <person name="Hall R.S."/>
            <person name="Xu X."/>
            <person name="Chen F."/>
            <person name="Wu X."/>
            <person name="Zerlotini A."/>
            <person name="Oliveira G."/>
            <person name="Hofmann A."/>
            <person name="Zhang G."/>
            <person name="Fang X."/>
            <person name="Kang Y."/>
            <person name="Campbell B.E."/>
            <person name="Loukas A."/>
            <person name="Ranganathan S."/>
            <person name="Rollinson D."/>
            <person name="Rinaldi G."/>
            <person name="Brindley P.J."/>
            <person name="Yang H."/>
            <person name="Wang J."/>
            <person name="Wang J."/>
            <person name="Gasser R.B."/>
        </authorList>
    </citation>
    <scope>NUCLEOTIDE SEQUENCE [LARGE SCALE GENOMIC DNA]</scope>
</reference>
<evidence type="ECO:0000256" key="1">
    <source>
        <dbReference type="RuleBase" id="RU003651"/>
    </source>
</evidence>
<feature type="domain" description="AAA+ ATPase" evidence="3">
    <location>
        <begin position="396"/>
        <end position="530"/>
    </location>
</feature>
<dbReference type="InterPro" id="IPR003960">
    <property type="entry name" value="ATPase_AAA_CS"/>
</dbReference>
<keyword evidence="1" id="KW-0067">ATP-binding</keyword>
<dbReference type="GO" id="GO:0016887">
    <property type="term" value="F:ATP hydrolysis activity"/>
    <property type="evidence" value="ECO:0007669"/>
    <property type="project" value="InterPro"/>
</dbReference>
<evidence type="ECO:0000313" key="4">
    <source>
        <dbReference type="EMBL" id="KGB39800.1"/>
    </source>
</evidence>
<name>A0A094ZY04_SCHHA</name>
<gene>
    <name evidence="4" type="ORF">MS3_08253</name>
</gene>
<dbReference type="PROSITE" id="PS00674">
    <property type="entry name" value="AAA"/>
    <property type="match status" value="1"/>
</dbReference>
<evidence type="ECO:0000259" key="3">
    <source>
        <dbReference type="SMART" id="SM00382"/>
    </source>
</evidence>
<dbReference type="Gene3D" id="1.10.8.60">
    <property type="match status" value="1"/>
</dbReference>
<keyword evidence="1" id="KW-0547">Nucleotide-binding</keyword>
<dbReference type="EMBL" id="KL251290">
    <property type="protein sequence ID" value="KGB39800.1"/>
    <property type="molecule type" value="Genomic_DNA"/>
</dbReference>
<accession>A0A094ZY04</accession>
<dbReference type="InterPro" id="IPR003959">
    <property type="entry name" value="ATPase_AAA_core"/>
</dbReference>
<sequence>MSHTMVGTKQTIRALGDYFSLLIVEAISVSGEAFSIQNTRQTILKEDYDFHPHLNDLSFPSESFNNSDNLWSCELIQSLTDQPVFKSSYEKPVFVTLTSKLVTELTNKSHHHGYRWLTNMVGQLDVSNRNCIPVVILWPNIDKWIDNDENIDTNTHSTADTDAESKMIPKILERFIESIQSVSQSLAHSQKSTYRFCILATATTIDKVFSVHECRELFYRRLLISLPDASKRYQILYHNIQACLSHGTNSMSSSESPDGSIVNIQSCEITDENESLIQVAARLHGYTPKDLVRLVHVSYATFLSKQNDSSKDFPRTRNFNQSLNLFCEILINESYSYLPINLSQHITSVEPLRWTDIGGYRELKLIFKTMIQDRLVSAAKPNSADALADAALRLRVPRGILLHGCSKTMFVRALATECQLPLIAVQASRIFGRYVGDSERNMRRILVHARASAPAILFIDEIDLLLPSRNSGETSASEHVLGEVLMAMDGVEGQNGQVILVAATNRMDNLDSALSRAGRFDLVIEVSPPDAEARTDILRLELSKRALKDKSLLNSKWLNLFATNQLNNYTGAEVVQVVQHAAQIARQDNSNQISKKHLLHAQILLPPRSLSNYFSQSKIINNQVTMSTNNNLLPIRHKILIFPVLILCIAITFQLVYINNISKVI</sequence>
<organism evidence="4">
    <name type="scientific">Schistosoma haematobium</name>
    <name type="common">Blood fluke</name>
    <dbReference type="NCBI Taxonomy" id="6185"/>
    <lineage>
        <taxon>Eukaryota</taxon>
        <taxon>Metazoa</taxon>
        <taxon>Spiralia</taxon>
        <taxon>Lophotrochozoa</taxon>
        <taxon>Platyhelminthes</taxon>
        <taxon>Trematoda</taxon>
        <taxon>Digenea</taxon>
        <taxon>Strigeidida</taxon>
        <taxon>Schistosomatoidea</taxon>
        <taxon>Schistosomatidae</taxon>
        <taxon>Schistosoma</taxon>
    </lineage>
</organism>
<proteinExistence type="inferred from homology"/>
<keyword evidence="2" id="KW-0812">Transmembrane</keyword>
<dbReference type="AlphaFoldDB" id="A0A094ZY04"/>
<dbReference type="Pfam" id="PF00004">
    <property type="entry name" value="AAA"/>
    <property type="match status" value="1"/>
</dbReference>
<dbReference type="Gene3D" id="3.40.50.300">
    <property type="entry name" value="P-loop containing nucleotide triphosphate hydrolases"/>
    <property type="match status" value="1"/>
</dbReference>
<dbReference type="SUPFAM" id="SSF52540">
    <property type="entry name" value="P-loop containing nucleoside triphosphate hydrolases"/>
    <property type="match status" value="1"/>
</dbReference>
<dbReference type="PANTHER" id="PTHR23077:SF117">
    <property type="entry name" value="AAA+ ATPASE DOMAIN-CONTAINING PROTEIN"/>
    <property type="match status" value="1"/>
</dbReference>
<feature type="transmembrane region" description="Helical" evidence="2">
    <location>
        <begin position="639"/>
        <end position="658"/>
    </location>
</feature>
<dbReference type="InterPro" id="IPR050168">
    <property type="entry name" value="AAA_ATPase_domain"/>
</dbReference>